<dbReference type="Pfam" id="PF13175">
    <property type="entry name" value="AAA_15"/>
    <property type="match status" value="1"/>
</dbReference>
<gene>
    <name evidence="2" type="ORF">LVJ82_08775</name>
</gene>
<sequence>MRLISITAMKIFGYLDYYLDFNQDLNLLIGTNGSGKTTILKMILAIFANNFVYLASLNFKEIELKYIDNNGKNVIVTLKGSEHTYKNKGKPILSSFEVFVSNPAVEIIVSIRDGEVFAIEDLLNNHGEYLLSDLGRPMFLGA</sequence>
<dbReference type="RefSeq" id="WP_058305186.1">
    <property type="nucleotide sequence ID" value="NZ_CABKVG010000006.1"/>
</dbReference>
<reference evidence="2 3" key="1">
    <citation type="journal article" date="2022" name="Res Sq">
        <title>Evolution of multicellular longitudinally dividing oral cavity symbionts (Neisseriaceae).</title>
        <authorList>
            <person name="Nyongesa S."/>
            <person name="Weber P."/>
            <person name="Bernet E."/>
            <person name="Pullido F."/>
            <person name="Nieckarz M."/>
            <person name="Delaby M."/>
            <person name="Nieves C."/>
            <person name="Viehboeck T."/>
            <person name="Krause N."/>
            <person name="Rivera-Millot A."/>
            <person name="Nakamura A."/>
            <person name="Vischer N."/>
            <person name="VanNieuwenhze M."/>
            <person name="Brun Y."/>
            <person name="Cava F."/>
            <person name="Bulgheresi S."/>
            <person name="Veyrier F."/>
        </authorList>
    </citation>
    <scope>NUCLEOTIDE SEQUENCE [LARGE SCALE GENOMIC DNA]</scope>
    <source>
        <strain evidence="2 3">SN4</strain>
    </source>
</reference>
<keyword evidence="3" id="KW-1185">Reference proteome</keyword>
<evidence type="ECO:0000259" key="1">
    <source>
        <dbReference type="Pfam" id="PF13175"/>
    </source>
</evidence>
<accession>A0ABY4E5L1</accession>
<dbReference type="Proteomes" id="UP000832011">
    <property type="component" value="Chromosome"/>
</dbReference>
<evidence type="ECO:0000313" key="2">
    <source>
        <dbReference type="EMBL" id="UOO91042.1"/>
    </source>
</evidence>
<dbReference type="SUPFAM" id="SSF52540">
    <property type="entry name" value="P-loop containing nucleoside triphosphate hydrolases"/>
    <property type="match status" value="2"/>
</dbReference>
<protein>
    <submittedName>
        <fullName evidence="2">AAA family ATPase</fullName>
    </submittedName>
</protein>
<dbReference type="Gene3D" id="3.40.50.300">
    <property type="entry name" value="P-loop containing nucleotide triphosphate hydrolases"/>
    <property type="match status" value="1"/>
</dbReference>
<dbReference type="InterPro" id="IPR041685">
    <property type="entry name" value="AAA_GajA/Old/RecF-like"/>
</dbReference>
<proteinExistence type="predicted"/>
<dbReference type="EMBL" id="CP091511">
    <property type="protein sequence ID" value="UOO91042.1"/>
    <property type="molecule type" value="Genomic_DNA"/>
</dbReference>
<name>A0ABY4E5L1_9NEIS</name>
<evidence type="ECO:0000313" key="3">
    <source>
        <dbReference type="Proteomes" id="UP000832011"/>
    </source>
</evidence>
<dbReference type="InterPro" id="IPR027417">
    <property type="entry name" value="P-loop_NTPase"/>
</dbReference>
<organism evidence="2 3">
    <name type="scientific">Vitreoscilla massiliensis</name>
    <dbReference type="NCBI Taxonomy" id="1689272"/>
    <lineage>
        <taxon>Bacteria</taxon>
        <taxon>Pseudomonadati</taxon>
        <taxon>Pseudomonadota</taxon>
        <taxon>Betaproteobacteria</taxon>
        <taxon>Neisseriales</taxon>
        <taxon>Neisseriaceae</taxon>
        <taxon>Vitreoscilla</taxon>
    </lineage>
</organism>
<feature type="domain" description="Endonuclease GajA/Old nuclease/RecF-like AAA" evidence="1">
    <location>
        <begin position="14"/>
        <end position="79"/>
    </location>
</feature>